<dbReference type="AlphaFoldDB" id="X0XZA7"/>
<protein>
    <submittedName>
        <fullName evidence="1">Uncharacterized protein</fullName>
    </submittedName>
</protein>
<name>X0XZA7_9ZZZZ</name>
<dbReference type="EMBL" id="BARS01044869">
    <property type="protein sequence ID" value="GAG40477.1"/>
    <property type="molecule type" value="Genomic_DNA"/>
</dbReference>
<gene>
    <name evidence="1" type="ORF">S01H1_67717</name>
</gene>
<organism evidence="1">
    <name type="scientific">marine sediment metagenome</name>
    <dbReference type="NCBI Taxonomy" id="412755"/>
    <lineage>
        <taxon>unclassified sequences</taxon>
        <taxon>metagenomes</taxon>
        <taxon>ecological metagenomes</taxon>
    </lineage>
</organism>
<dbReference type="InterPro" id="IPR027417">
    <property type="entry name" value="P-loop_NTPase"/>
</dbReference>
<reference evidence="1" key="1">
    <citation type="journal article" date="2014" name="Front. Microbiol.">
        <title>High frequency of phylogenetically diverse reductive dehalogenase-homologous genes in deep subseafloor sedimentary metagenomes.</title>
        <authorList>
            <person name="Kawai M."/>
            <person name="Futagami T."/>
            <person name="Toyoda A."/>
            <person name="Takaki Y."/>
            <person name="Nishi S."/>
            <person name="Hori S."/>
            <person name="Arai W."/>
            <person name="Tsubouchi T."/>
            <person name="Morono Y."/>
            <person name="Uchiyama I."/>
            <person name="Ito T."/>
            <person name="Fujiyama A."/>
            <person name="Inagaki F."/>
            <person name="Takami H."/>
        </authorList>
    </citation>
    <scope>NUCLEOTIDE SEQUENCE</scope>
    <source>
        <strain evidence="1">Expedition CK06-06</strain>
    </source>
</reference>
<dbReference type="SUPFAM" id="SSF52540">
    <property type="entry name" value="P-loop containing nucleoside triphosphate hydrolases"/>
    <property type="match status" value="1"/>
</dbReference>
<feature type="non-terminal residue" evidence="1">
    <location>
        <position position="1"/>
    </location>
</feature>
<proteinExistence type="predicted"/>
<dbReference type="Gene3D" id="3.40.50.300">
    <property type="entry name" value="P-loop containing nucleotide triphosphate hydrolases"/>
    <property type="match status" value="1"/>
</dbReference>
<evidence type="ECO:0000313" key="1">
    <source>
        <dbReference type="EMBL" id="GAG40477.1"/>
    </source>
</evidence>
<sequence length="248" mass="26915">AEERFLSAADMLAGLGAAFQLPEPVIEEPLAKVPSEEAKGKKAGKELFLERVAAVPEARLHPNPFLAYLNSLHCRGAASENALAESQASNPLFGLVHVSHPLTETILDILTAAEPRHVILTGHAGDGKSTIALDVYKRLKGIPEKASVEIEWKRREDLQAGEVPVSIVKDFSECSDIWLDIIDEMRAGQRRFLLISNTGTLLNAFKSAEERAGGDEIALESDLLETMESSMPKPWNHGGAAFTVINLS</sequence>
<accession>X0XZA7</accession>
<comment type="caution">
    <text evidence="1">The sequence shown here is derived from an EMBL/GenBank/DDBJ whole genome shotgun (WGS) entry which is preliminary data.</text>
</comment>
<feature type="non-terminal residue" evidence="1">
    <location>
        <position position="248"/>
    </location>
</feature>